<dbReference type="SUPFAM" id="SSF52172">
    <property type="entry name" value="CheY-like"/>
    <property type="match status" value="1"/>
</dbReference>
<dbReference type="InterPro" id="IPR039420">
    <property type="entry name" value="WalR-like"/>
</dbReference>
<dbReference type="InterPro" id="IPR001789">
    <property type="entry name" value="Sig_transdc_resp-reg_receiver"/>
</dbReference>
<proteinExistence type="predicted"/>
<dbReference type="InterPro" id="IPR001867">
    <property type="entry name" value="OmpR/PhoB-type_DNA-bd"/>
</dbReference>
<evidence type="ECO:0000259" key="6">
    <source>
        <dbReference type="PROSITE" id="PS50110"/>
    </source>
</evidence>
<dbReference type="PANTHER" id="PTHR48111:SF73">
    <property type="entry name" value="ALKALINE PHOSPHATASE SYNTHESIS TRANSCRIPTIONAL REGULATORY PROTEIN PHOP"/>
    <property type="match status" value="1"/>
</dbReference>
<feature type="domain" description="OmpR/PhoB-type" evidence="7">
    <location>
        <begin position="125"/>
        <end position="225"/>
    </location>
</feature>
<dbReference type="OrthoDB" id="9790442at2"/>
<keyword evidence="4" id="KW-0597">Phosphoprotein</keyword>
<evidence type="ECO:0000313" key="9">
    <source>
        <dbReference type="Proteomes" id="UP001142078"/>
    </source>
</evidence>
<protein>
    <submittedName>
        <fullName evidence="8">Response regulator transcription factor</fullName>
    </submittedName>
</protein>
<dbReference type="PROSITE" id="PS50110">
    <property type="entry name" value="RESPONSE_REGULATORY"/>
    <property type="match status" value="1"/>
</dbReference>
<gene>
    <name evidence="8" type="ORF">NSA23_07795</name>
</gene>
<feature type="modified residue" description="4-aspartylphosphate" evidence="4">
    <location>
        <position position="51"/>
    </location>
</feature>
<dbReference type="AlphaFoldDB" id="A0A9X2S502"/>
<keyword evidence="2 5" id="KW-0238">DNA-binding</keyword>
<dbReference type="GO" id="GO:0000156">
    <property type="term" value="F:phosphorelay response regulator activity"/>
    <property type="evidence" value="ECO:0007669"/>
    <property type="project" value="TreeGrafter"/>
</dbReference>
<keyword evidence="1" id="KW-0805">Transcription regulation</keyword>
<evidence type="ECO:0000259" key="7">
    <source>
        <dbReference type="PROSITE" id="PS51755"/>
    </source>
</evidence>
<dbReference type="Gene3D" id="1.10.10.10">
    <property type="entry name" value="Winged helix-like DNA-binding domain superfamily/Winged helix DNA-binding domain"/>
    <property type="match status" value="1"/>
</dbReference>
<dbReference type="SMART" id="SM00448">
    <property type="entry name" value="REC"/>
    <property type="match status" value="1"/>
</dbReference>
<dbReference type="InterPro" id="IPR036388">
    <property type="entry name" value="WH-like_DNA-bd_sf"/>
</dbReference>
<dbReference type="GO" id="GO:0005829">
    <property type="term" value="C:cytosol"/>
    <property type="evidence" value="ECO:0007669"/>
    <property type="project" value="TreeGrafter"/>
</dbReference>
<evidence type="ECO:0000313" key="8">
    <source>
        <dbReference type="EMBL" id="MCR2044023.1"/>
    </source>
</evidence>
<feature type="DNA-binding region" description="OmpR/PhoB-type" evidence="5">
    <location>
        <begin position="125"/>
        <end position="225"/>
    </location>
</feature>
<dbReference type="Gene3D" id="3.40.50.2300">
    <property type="match status" value="1"/>
</dbReference>
<keyword evidence="3" id="KW-0804">Transcription</keyword>
<dbReference type="PROSITE" id="PS51755">
    <property type="entry name" value="OMPR_PHOB"/>
    <property type="match status" value="1"/>
</dbReference>
<dbReference type="EMBL" id="JANJZL010000004">
    <property type="protein sequence ID" value="MCR2044023.1"/>
    <property type="molecule type" value="Genomic_DNA"/>
</dbReference>
<reference evidence="8" key="1">
    <citation type="submission" date="2022-07" db="EMBL/GenBank/DDBJ databases">
        <title>Enhanced cultured diversity of the mouse gut microbiota enables custom-made synthetic communities.</title>
        <authorList>
            <person name="Afrizal A."/>
        </authorList>
    </citation>
    <scope>NUCLEOTIDE SEQUENCE</scope>
    <source>
        <strain evidence="8">DSM 29482</strain>
    </source>
</reference>
<name>A0A9X2S502_9FIRM</name>
<evidence type="ECO:0000256" key="3">
    <source>
        <dbReference type="ARBA" id="ARBA00023163"/>
    </source>
</evidence>
<dbReference type="Pfam" id="PF00486">
    <property type="entry name" value="Trans_reg_C"/>
    <property type="match status" value="1"/>
</dbReference>
<dbReference type="Pfam" id="PF00072">
    <property type="entry name" value="Response_reg"/>
    <property type="match status" value="1"/>
</dbReference>
<organism evidence="8 9">
    <name type="scientific">Anaerosalibacter massiliensis</name>
    <dbReference type="NCBI Taxonomy" id="1347392"/>
    <lineage>
        <taxon>Bacteria</taxon>
        <taxon>Bacillati</taxon>
        <taxon>Bacillota</taxon>
        <taxon>Tissierellia</taxon>
        <taxon>Tissierellales</taxon>
        <taxon>Sporanaerobacteraceae</taxon>
        <taxon>Anaerosalibacter</taxon>
    </lineage>
</organism>
<dbReference type="RefSeq" id="WP_042682968.1">
    <property type="nucleotide sequence ID" value="NZ_CABKTM010000049.1"/>
</dbReference>
<dbReference type="GO" id="GO:0006355">
    <property type="term" value="P:regulation of DNA-templated transcription"/>
    <property type="evidence" value="ECO:0007669"/>
    <property type="project" value="InterPro"/>
</dbReference>
<evidence type="ECO:0000256" key="4">
    <source>
        <dbReference type="PROSITE-ProRule" id="PRU00169"/>
    </source>
</evidence>
<evidence type="ECO:0000256" key="2">
    <source>
        <dbReference type="ARBA" id="ARBA00023125"/>
    </source>
</evidence>
<dbReference type="Gene3D" id="6.10.250.690">
    <property type="match status" value="1"/>
</dbReference>
<dbReference type="CDD" id="cd17574">
    <property type="entry name" value="REC_OmpR"/>
    <property type="match status" value="1"/>
</dbReference>
<dbReference type="GO" id="GO:0032993">
    <property type="term" value="C:protein-DNA complex"/>
    <property type="evidence" value="ECO:0007669"/>
    <property type="project" value="TreeGrafter"/>
</dbReference>
<evidence type="ECO:0000256" key="5">
    <source>
        <dbReference type="PROSITE-ProRule" id="PRU01091"/>
    </source>
</evidence>
<dbReference type="PANTHER" id="PTHR48111">
    <property type="entry name" value="REGULATOR OF RPOS"/>
    <property type="match status" value="1"/>
</dbReference>
<keyword evidence="9" id="KW-1185">Reference proteome</keyword>
<dbReference type="Proteomes" id="UP001142078">
    <property type="component" value="Unassembled WGS sequence"/>
</dbReference>
<dbReference type="GO" id="GO:0000976">
    <property type="term" value="F:transcription cis-regulatory region binding"/>
    <property type="evidence" value="ECO:0007669"/>
    <property type="project" value="TreeGrafter"/>
</dbReference>
<feature type="domain" description="Response regulatory" evidence="6">
    <location>
        <begin position="3"/>
        <end position="115"/>
    </location>
</feature>
<dbReference type="InterPro" id="IPR011006">
    <property type="entry name" value="CheY-like_superfamily"/>
</dbReference>
<accession>A0A9X2S502</accession>
<dbReference type="SMART" id="SM00862">
    <property type="entry name" value="Trans_reg_C"/>
    <property type="match status" value="1"/>
</dbReference>
<comment type="caution">
    <text evidence="8">The sequence shown here is derived from an EMBL/GenBank/DDBJ whole genome shotgun (WGS) entry which is preliminary data.</text>
</comment>
<evidence type="ECO:0000256" key="1">
    <source>
        <dbReference type="ARBA" id="ARBA00023015"/>
    </source>
</evidence>
<dbReference type="CDD" id="cd00383">
    <property type="entry name" value="trans_reg_C"/>
    <property type="match status" value="1"/>
</dbReference>
<sequence>MRKILLIEDDENISFGIKTYLEKDGFKVDIGENLARGKKKFNFKYDLIILDMNLPDGTGYEFFSFVKSKSNIPIIFLTVVDEEEEIVKGLDLGADDYIIKPFKLSILKSRINTVLRRVKRDKTLIDTLFCKDLKLIKSQTKVFKENKEIDITSREYKLLELFMENQNQTLTRELIIKRLWDIDGDFINDNTLTVTIKRLREKIEDNPNKPIIIKTIRGIGYRMENEYD</sequence>